<dbReference type="Pfam" id="PF16013">
    <property type="entry name" value="DUF4781"/>
    <property type="match status" value="5"/>
</dbReference>
<evidence type="ECO:0000259" key="1">
    <source>
        <dbReference type="Pfam" id="PF16013"/>
    </source>
</evidence>
<accession>A0ABM3JZ88</accession>
<feature type="domain" description="DUF4781" evidence="1">
    <location>
        <begin position="175"/>
        <end position="229"/>
    </location>
</feature>
<feature type="domain" description="DUF4781" evidence="1">
    <location>
        <begin position="305"/>
        <end position="376"/>
    </location>
</feature>
<dbReference type="PANTHER" id="PTHR21115">
    <property type="entry name" value="GH06117P-RELATED"/>
    <property type="match status" value="1"/>
</dbReference>
<dbReference type="InterPro" id="IPR031962">
    <property type="entry name" value="DUF4781"/>
</dbReference>
<sequence>MSSKNVVDTQQEFANKNVRLSNLPVTRILIIVVEKDVTDILNCKDFKCHQVIAKLRKGPADGDSRTFTDENGKIYPDWNSYKSGITLEGGIMVAPLNGYYAFDTAGKVKLEFSETPAASAGPTIREVQQDFAGDDETSGSSQTIYVLVTNSNDLKGAENSRVFSYHPVIRSERNGTFVDEDGNTYKNWEAYKSGNKLDAGILVAPTNGRYTIAANGQVELEAWKTAAINKPNMNISRQCSYNDNNNISSQSLTIHEYHNHKARKDSASDAYSTSCSIYVLVTKQTNMYDAMNSQEFTTHKVQRIQNTTTKSYLYMDDEKNEYFCWQLYLTENNLPEGVMVAPLNGIYSFNKDGNVDLEICLTPACIPKSTHNSGDITIRSLQQHYATISKYADSSILHILVTNNEHENALEAKKFQDFVVKRKGYTVKSIAEIFYEDQEGNIYLSWERYLKDNNLSGGIMVAPLNGEYTLDENGNVNLYIQPTPKTVKKMPTVVVVPKTVNRTRTVLEVQQDFANNSGFKKEIIWDLLAENQSGMLKNKLNNLIPDQEKGNRKIEEMRKIIFDSVWAQRKYTNRNSLSAIIYVFVTDCDSKVRAINATKFSCHPVFRTRKCTTDDDSSHCCMIFIDELGRVYKNWKTYLANNELPSGLMIAPLNGIYTTDYNGRVELEVRTTPNGSAARQVLGVADTATAVAGLGAAAIPLAAMMMTVAPALIAGAGVVCATTAAYSTVRSVFNLVDRKNHGQSIGLDSSQARNAWIGVGAGVVGVGASRATTAMTKAAAAGKEISLATELLVNGMNISSIVLSGTGVANGILDLLIKFVDDEEVTSMELVQLAASLVLFTHSVSNFRMASTLVNDTHSATIQDYRKSLSNRQRKIFDKMSKETIRIKGAQQGKVDIIRGANDMPSKQYLNDLYKINKKLNEAKVRPAFGAAGEGVVLNNDVAVNTNDLRNNLQHNKGPNVLNSVNKPIPTAHAEVNSVSNSKLLFSNVLNKSELSAQPSTVSIGMGSIMLPNNILILLSEYGTRLYEIIANPDSFDDIITTMGNVFSEKTFDFLMKLAQEFVETNLEMIRNTIQIFISAETILYRIFLYVTKRCESQTFSYLYNKKQEILRALNDYFTSLNPNNSYCRRWRCDICGGLYSICQL</sequence>
<evidence type="ECO:0000313" key="2">
    <source>
        <dbReference type="Proteomes" id="UP001652620"/>
    </source>
</evidence>
<dbReference type="PANTHER" id="PTHR21115:SF0">
    <property type="entry name" value="GH06117P-RELATED"/>
    <property type="match status" value="1"/>
</dbReference>
<dbReference type="Proteomes" id="UP001652620">
    <property type="component" value="Chromosome 5"/>
</dbReference>
<evidence type="ECO:0000313" key="3">
    <source>
        <dbReference type="RefSeq" id="XP_049314545.1"/>
    </source>
</evidence>
<feature type="domain" description="DUF4781" evidence="1">
    <location>
        <begin position="428"/>
        <end position="488"/>
    </location>
</feature>
<protein>
    <submittedName>
        <fullName evidence="3">Uncharacterized protein LOC115066440 isoform X1</fullName>
    </submittedName>
</protein>
<organism evidence="2 3">
    <name type="scientific">Bactrocera dorsalis</name>
    <name type="common">Oriental fruit fly</name>
    <name type="synonym">Dacus dorsalis</name>
    <dbReference type="NCBI Taxonomy" id="27457"/>
    <lineage>
        <taxon>Eukaryota</taxon>
        <taxon>Metazoa</taxon>
        <taxon>Ecdysozoa</taxon>
        <taxon>Arthropoda</taxon>
        <taxon>Hexapoda</taxon>
        <taxon>Insecta</taxon>
        <taxon>Pterygota</taxon>
        <taxon>Neoptera</taxon>
        <taxon>Endopterygota</taxon>
        <taxon>Diptera</taxon>
        <taxon>Brachycera</taxon>
        <taxon>Muscomorpha</taxon>
        <taxon>Tephritoidea</taxon>
        <taxon>Tephritidae</taxon>
        <taxon>Bactrocera</taxon>
        <taxon>Bactrocera</taxon>
    </lineage>
</organism>
<proteinExistence type="predicted"/>
<dbReference type="GeneID" id="115066440"/>
<name>A0ABM3JZ88_BACDO</name>
<feature type="domain" description="DUF4781" evidence="1">
    <location>
        <begin position="603"/>
        <end position="899"/>
    </location>
</feature>
<keyword evidence="2" id="KW-1185">Reference proteome</keyword>
<gene>
    <name evidence="3" type="primary">LOC115066440</name>
</gene>
<reference evidence="3" key="1">
    <citation type="submission" date="2025-08" db="UniProtKB">
        <authorList>
            <consortium name="RefSeq"/>
        </authorList>
    </citation>
    <scope>IDENTIFICATION</scope>
    <source>
        <tissue evidence="3">Adult</tissue>
    </source>
</reference>
<feature type="domain" description="DUF4781" evidence="1">
    <location>
        <begin position="63"/>
        <end position="127"/>
    </location>
</feature>
<dbReference type="RefSeq" id="XP_049314545.1">
    <property type="nucleotide sequence ID" value="XM_049458588.1"/>
</dbReference>